<dbReference type="STRING" id="2025994.A0A2T3ADG4"/>
<dbReference type="Gene3D" id="1.20.1540.10">
    <property type="entry name" value="Rhomboid-like"/>
    <property type="match status" value="1"/>
</dbReference>
<feature type="transmembrane region" description="Helical" evidence="10">
    <location>
        <begin position="73"/>
        <end position="92"/>
    </location>
</feature>
<sequence length="271" mass="29707">MPTIAIPSQLSAGRARSYVYRLPLFTRVVVAAIIASWVVGVVTDTKWDIRAWGALVPQEIGFASLYRTNTYPFIHLNFLHMIMNLLALTPLVERFESEYGTLTALALFMGPFSTFPAALYTITEIFILHSNTAVMGASVWFFLLLGMEAIRTYKTNPHFVIATYNIPTWTTPLLLAVVVSALVPSSSLLGHLCGLLVGYFCGLGYMKFLAPPEKVLRFIEAKLRLLQLLPRYVSVDQKTYGRFGVLPTTATSPGGAGVALGVVGSTQRLGP</sequence>
<evidence type="ECO:0000313" key="13">
    <source>
        <dbReference type="Proteomes" id="UP000241462"/>
    </source>
</evidence>
<dbReference type="PANTHER" id="PTHR43066">
    <property type="entry name" value="RHOMBOID-RELATED PROTEIN"/>
    <property type="match status" value="1"/>
</dbReference>
<evidence type="ECO:0000256" key="8">
    <source>
        <dbReference type="ARBA" id="ARBA00022989"/>
    </source>
</evidence>
<keyword evidence="7" id="KW-0378">Hydrolase</keyword>
<feature type="transmembrane region" description="Helical" evidence="10">
    <location>
        <begin position="159"/>
        <end position="182"/>
    </location>
</feature>
<feature type="transmembrane region" description="Helical" evidence="10">
    <location>
        <begin position="188"/>
        <end position="208"/>
    </location>
</feature>
<dbReference type="Proteomes" id="UP000241462">
    <property type="component" value="Unassembled WGS sequence"/>
</dbReference>
<keyword evidence="13" id="KW-1185">Reference proteome</keyword>
<name>A0A2T3ADG4_9PEZI</name>
<evidence type="ECO:0000256" key="1">
    <source>
        <dbReference type="ARBA" id="ARBA00000156"/>
    </source>
</evidence>
<keyword evidence="8 10" id="KW-1133">Transmembrane helix</keyword>
<keyword evidence="6 10" id="KW-0812">Transmembrane</keyword>
<dbReference type="AlphaFoldDB" id="A0A2T3ADG4"/>
<keyword evidence="9 10" id="KW-0472">Membrane</keyword>
<evidence type="ECO:0000256" key="7">
    <source>
        <dbReference type="ARBA" id="ARBA00022801"/>
    </source>
</evidence>
<evidence type="ECO:0000256" key="3">
    <source>
        <dbReference type="ARBA" id="ARBA00009045"/>
    </source>
</evidence>
<comment type="similarity">
    <text evidence="3">Belongs to the peptidase S54 family.</text>
</comment>
<dbReference type="EC" id="3.4.21.105" evidence="4"/>
<dbReference type="SUPFAM" id="SSF144091">
    <property type="entry name" value="Rhomboid-like"/>
    <property type="match status" value="1"/>
</dbReference>
<accession>A0A2T3ADG4</accession>
<dbReference type="GO" id="GO:0004252">
    <property type="term" value="F:serine-type endopeptidase activity"/>
    <property type="evidence" value="ECO:0007669"/>
    <property type="project" value="InterPro"/>
</dbReference>
<dbReference type="OrthoDB" id="10257275at2759"/>
<reference evidence="12 13" key="1">
    <citation type="journal article" date="2018" name="Mycol. Prog.">
        <title>Coniella lustricola, a new species from submerged detritus.</title>
        <authorList>
            <person name="Raudabaugh D.B."/>
            <person name="Iturriaga T."/>
            <person name="Carver A."/>
            <person name="Mondo S."/>
            <person name="Pangilinan J."/>
            <person name="Lipzen A."/>
            <person name="He G."/>
            <person name="Amirebrahimi M."/>
            <person name="Grigoriev I.V."/>
            <person name="Miller A.N."/>
        </authorList>
    </citation>
    <scope>NUCLEOTIDE SEQUENCE [LARGE SCALE GENOMIC DNA]</scope>
    <source>
        <strain evidence="12 13">B22-T-1</strain>
    </source>
</reference>
<dbReference type="InParanoid" id="A0A2T3ADG4"/>
<comment type="subcellular location">
    <subcellularLocation>
        <location evidence="2">Membrane</location>
        <topology evidence="2">Multi-pass membrane protein</topology>
    </subcellularLocation>
</comment>
<evidence type="ECO:0000256" key="6">
    <source>
        <dbReference type="ARBA" id="ARBA00022692"/>
    </source>
</evidence>
<dbReference type="EMBL" id="KZ678407">
    <property type="protein sequence ID" value="PSR92328.1"/>
    <property type="molecule type" value="Genomic_DNA"/>
</dbReference>
<proteinExistence type="inferred from homology"/>
<evidence type="ECO:0000256" key="4">
    <source>
        <dbReference type="ARBA" id="ARBA00013039"/>
    </source>
</evidence>
<evidence type="ECO:0000256" key="9">
    <source>
        <dbReference type="ARBA" id="ARBA00023136"/>
    </source>
</evidence>
<dbReference type="GO" id="GO:0016020">
    <property type="term" value="C:membrane"/>
    <property type="evidence" value="ECO:0007669"/>
    <property type="project" value="UniProtKB-SubCell"/>
</dbReference>
<evidence type="ECO:0000313" key="12">
    <source>
        <dbReference type="EMBL" id="PSR92328.1"/>
    </source>
</evidence>
<feature type="transmembrane region" description="Helical" evidence="10">
    <location>
        <begin position="99"/>
        <end position="120"/>
    </location>
</feature>
<evidence type="ECO:0000256" key="5">
    <source>
        <dbReference type="ARBA" id="ARBA00022670"/>
    </source>
</evidence>
<dbReference type="Pfam" id="PF01694">
    <property type="entry name" value="Rhomboid"/>
    <property type="match status" value="1"/>
</dbReference>
<dbReference type="PANTHER" id="PTHR43066:SF1">
    <property type="entry name" value="RHOMBOID PROTEIN 2"/>
    <property type="match status" value="1"/>
</dbReference>
<gene>
    <name evidence="12" type="ORF">BD289DRAFT_428942</name>
</gene>
<keyword evidence="5" id="KW-0645">Protease</keyword>
<evidence type="ECO:0000259" key="11">
    <source>
        <dbReference type="Pfam" id="PF01694"/>
    </source>
</evidence>
<evidence type="ECO:0000256" key="2">
    <source>
        <dbReference type="ARBA" id="ARBA00004141"/>
    </source>
</evidence>
<evidence type="ECO:0000256" key="10">
    <source>
        <dbReference type="SAM" id="Phobius"/>
    </source>
</evidence>
<dbReference type="InterPro" id="IPR035952">
    <property type="entry name" value="Rhomboid-like_sf"/>
</dbReference>
<feature type="transmembrane region" description="Helical" evidence="10">
    <location>
        <begin position="126"/>
        <end position="147"/>
    </location>
</feature>
<organism evidence="12 13">
    <name type="scientific">Coniella lustricola</name>
    <dbReference type="NCBI Taxonomy" id="2025994"/>
    <lineage>
        <taxon>Eukaryota</taxon>
        <taxon>Fungi</taxon>
        <taxon>Dikarya</taxon>
        <taxon>Ascomycota</taxon>
        <taxon>Pezizomycotina</taxon>
        <taxon>Sordariomycetes</taxon>
        <taxon>Sordariomycetidae</taxon>
        <taxon>Diaporthales</taxon>
        <taxon>Schizoparmaceae</taxon>
        <taxon>Coniella</taxon>
    </lineage>
</organism>
<dbReference type="GO" id="GO:0006508">
    <property type="term" value="P:proteolysis"/>
    <property type="evidence" value="ECO:0007669"/>
    <property type="project" value="UniProtKB-KW"/>
</dbReference>
<protein>
    <recommendedName>
        <fullName evidence="4">rhomboid protease</fullName>
        <ecNumber evidence="4">3.4.21.105</ecNumber>
    </recommendedName>
</protein>
<feature type="transmembrane region" description="Helical" evidence="10">
    <location>
        <begin position="24"/>
        <end position="43"/>
    </location>
</feature>
<comment type="catalytic activity">
    <reaction evidence="1">
        <text>Cleaves type-1 transmembrane domains using a catalytic dyad composed of serine and histidine that are contributed by different transmembrane domains.</text>
        <dbReference type="EC" id="3.4.21.105"/>
    </reaction>
</comment>
<dbReference type="FunCoup" id="A0A2T3ADG4">
    <property type="interactions" value="65"/>
</dbReference>
<dbReference type="InterPro" id="IPR022764">
    <property type="entry name" value="Peptidase_S54_rhomboid_dom"/>
</dbReference>
<feature type="domain" description="Peptidase S54 rhomboid" evidence="11">
    <location>
        <begin position="64"/>
        <end position="206"/>
    </location>
</feature>